<reference evidence="1" key="1">
    <citation type="submission" date="2022-10" db="EMBL/GenBank/DDBJ databases">
        <title>The complete genomes of actinobacterial strains from the NBC collection.</title>
        <authorList>
            <person name="Joergensen T.S."/>
            <person name="Alvarez Arevalo M."/>
            <person name="Sterndorff E.B."/>
            <person name="Faurdal D."/>
            <person name="Vuksanovic O."/>
            <person name="Mourched A.-S."/>
            <person name="Charusanti P."/>
            <person name="Shaw S."/>
            <person name="Blin K."/>
            <person name="Weber T."/>
        </authorList>
    </citation>
    <scope>NUCLEOTIDE SEQUENCE</scope>
    <source>
        <strain evidence="1">NBC_01393</strain>
    </source>
</reference>
<protein>
    <submittedName>
        <fullName evidence="1">Uncharacterized protein</fullName>
    </submittedName>
</protein>
<sequence>MGRLDWKRSGRFNANYETTEIMTSLRGRQHEVGESVQYYRYSHTDPAGEDLYDEATGQGKVYTGPYRIPALHVIHSQGAAQDTPQGLYTVDNLSITASFDALRRMGFTDQDIDHGKYLVDRLVYDDAVFRVTSVAVLGQIQNRDIIVSIEAVQVMPDEMVNDVQFAKWSQPA</sequence>
<evidence type="ECO:0000313" key="1">
    <source>
        <dbReference type="EMBL" id="WTZ13172.1"/>
    </source>
</evidence>
<dbReference type="EMBL" id="CP109546">
    <property type="protein sequence ID" value="WTZ13172.1"/>
    <property type="molecule type" value="Genomic_DNA"/>
</dbReference>
<name>A0AAU3I9C6_9ACTN</name>
<proteinExistence type="predicted"/>
<gene>
    <name evidence="1" type="ORF">OG699_37560</name>
</gene>
<dbReference type="AlphaFoldDB" id="A0AAU3I9C6"/>
<organism evidence="1">
    <name type="scientific">Streptomyces sp. NBC_01393</name>
    <dbReference type="NCBI Taxonomy" id="2903851"/>
    <lineage>
        <taxon>Bacteria</taxon>
        <taxon>Bacillati</taxon>
        <taxon>Actinomycetota</taxon>
        <taxon>Actinomycetes</taxon>
        <taxon>Kitasatosporales</taxon>
        <taxon>Streptomycetaceae</taxon>
        <taxon>Streptomyces</taxon>
    </lineage>
</organism>
<accession>A0AAU3I9C6</accession>